<dbReference type="GO" id="GO:0051301">
    <property type="term" value="P:cell division"/>
    <property type="evidence" value="ECO:0007669"/>
    <property type="project" value="UniProtKB-KW"/>
</dbReference>
<dbReference type="AlphaFoldDB" id="A0A0B0PGC9"/>
<evidence type="ECO:0000313" key="1">
    <source>
        <dbReference type="EMBL" id="KHG22426.1"/>
    </source>
</evidence>
<organism evidence="1 2">
    <name type="scientific">Gossypium arboreum</name>
    <name type="common">Tree cotton</name>
    <name type="synonym">Gossypium nanking</name>
    <dbReference type="NCBI Taxonomy" id="29729"/>
    <lineage>
        <taxon>Eukaryota</taxon>
        <taxon>Viridiplantae</taxon>
        <taxon>Streptophyta</taxon>
        <taxon>Embryophyta</taxon>
        <taxon>Tracheophyta</taxon>
        <taxon>Spermatophyta</taxon>
        <taxon>Magnoliopsida</taxon>
        <taxon>eudicotyledons</taxon>
        <taxon>Gunneridae</taxon>
        <taxon>Pentapetalae</taxon>
        <taxon>rosids</taxon>
        <taxon>malvids</taxon>
        <taxon>Malvales</taxon>
        <taxon>Malvaceae</taxon>
        <taxon>Malvoideae</taxon>
        <taxon>Gossypium</taxon>
    </lineage>
</organism>
<sequence>MESRYSRSNLRIFSHRSRSKMIWHPCVYREQIEDISDLTFLCLQRSRSKTLTWHPCVYREQETDRRHSRSDIPVLTAKQIENFSMASLEQIEKVNLASMCSMES</sequence>
<proteinExistence type="predicted"/>
<keyword evidence="1" id="KW-0131">Cell cycle</keyword>
<reference evidence="2" key="1">
    <citation type="submission" date="2014-09" db="EMBL/GenBank/DDBJ databases">
        <authorList>
            <person name="Mudge J."/>
            <person name="Ramaraj T."/>
            <person name="Lindquist I.E."/>
            <person name="Bharti A.K."/>
            <person name="Sundararajan A."/>
            <person name="Cameron C.T."/>
            <person name="Woodward J.E."/>
            <person name="May G.D."/>
            <person name="Brubaker C."/>
            <person name="Broadhvest J."/>
            <person name="Wilkins T.A."/>
        </authorList>
    </citation>
    <scope>NUCLEOTIDE SEQUENCE</scope>
    <source>
        <strain evidence="2">cv. AKA8401</strain>
    </source>
</reference>
<dbReference type="Proteomes" id="UP000032142">
    <property type="component" value="Unassembled WGS sequence"/>
</dbReference>
<name>A0A0B0PGC9_GOSAR</name>
<keyword evidence="1" id="KW-0132">Cell division</keyword>
<gene>
    <name evidence="1" type="ORF">F383_10103</name>
</gene>
<evidence type="ECO:0000313" key="2">
    <source>
        <dbReference type="Proteomes" id="UP000032142"/>
    </source>
</evidence>
<keyword evidence="2" id="KW-1185">Reference proteome</keyword>
<accession>A0A0B0PGC9</accession>
<dbReference type="EMBL" id="KN421689">
    <property type="protein sequence ID" value="KHG22426.1"/>
    <property type="molecule type" value="Genomic_DNA"/>
</dbReference>
<protein>
    <submittedName>
        <fullName evidence="1">Cell division SepF</fullName>
    </submittedName>
</protein>